<proteinExistence type="predicted"/>
<protein>
    <submittedName>
        <fullName evidence="1">Uncharacterized protein</fullName>
    </submittedName>
</protein>
<dbReference type="STRING" id="418495.SAMN05216215_102915"/>
<gene>
    <name evidence="1" type="ORF">SAMN05216215_102915</name>
</gene>
<keyword evidence="2" id="KW-1185">Reference proteome</keyword>
<evidence type="ECO:0000313" key="2">
    <source>
        <dbReference type="Proteomes" id="UP000199529"/>
    </source>
</evidence>
<evidence type="ECO:0000313" key="1">
    <source>
        <dbReference type="EMBL" id="SDY55303.1"/>
    </source>
</evidence>
<name>A0A1H3KT03_9PSEU</name>
<dbReference type="AlphaFoldDB" id="A0A1H3KT03"/>
<sequence>MPRADRRTSCRLDGILLGAPSGMLRIVVGDLCLDLDPDDLVAIAEVPAPGEPSPRFGIRVRLELRRGAGLWGVSPGAAYLNWLFPPRRPFAIACRTSVDEVPADRFRAQEKEFLRRHGLDPPR</sequence>
<organism evidence="1 2">
    <name type="scientific">Saccharopolyspora shandongensis</name>
    <dbReference type="NCBI Taxonomy" id="418495"/>
    <lineage>
        <taxon>Bacteria</taxon>
        <taxon>Bacillati</taxon>
        <taxon>Actinomycetota</taxon>
        <taxon>Actinomycetes</taxon>
        <taxon>Pseudonocardiales</taxon>
        <taxon>Pseudonocardiaceae</taxon>
        <taxon>Saccharopolyspora</taxon>
    </lineage>
</organism>
<reference evidence="2" key="1">
    <citation type="submission" date="2016-10" db="EMBL/GenBank/DDBJ databases">
        <authorList>
            <person name="Varghese N."/>
            <person name="Submissions S."/>
        </authorList>
    </citation>
    <scope>NUCLEOTIDE SEQUENCE [LARGE SCALE GENOMIC DNA]</scope>
    <source>
        <strain evidence="2">CGMCC 4.3530</strain>
    </source>
</reference>
<dbReference type="Proteomes" id="UP000199529">
    <property type="component" value="Unassembled WGS sequence"/>
</dbReference>
<dbReference type="OrthoDB" id="9923373at2"/>
<accession>A0A1H3KT03</accession>
<dbReference type="RefSeq" id="WP_143061114.1">
    <property type="nucleotide sequence ID" value="NZ_FNOK01000029.1"/>
</dbReference>
<dbReference type="EMBL" id="FNOK01000029">
    <property type="protein sequence ID" value="SDY55303.1"/>
    <property type="molecule type" value="Genomic_DNA"/>
</dbReference>